<sequence length="78" mass="9126">MLIRFFVNLVVIISEFISDDTSIEDVTIFKSDIIFILLIGTPINIYILRSIIKFLKNNSLSKVRNVPLEMKKFDYELN</sequence>
<evidence type="ECO:0000313" key="2">
    <source>
        <dbReference type="EMBL" id="BBE29883.1"/>
    </source>
</evidence>
<name>A0A7G1G518_9BACT</name>
<dbReference type="Proteomes" id="UP000516361">
    <property type="component" value="Chromosome"/>
</dbReference>
<accession>A0A7G1G518</accession>
<keyword evidence="1" id="KW-0812">Transmembrane</keyword>
<feature type="transmembrane region" description="Helical" evidence="1">
    <location>
        <begin position="33"/>
        <end position="52"/>
    </location>
</feature>
<dbReference type="EMBL" id="AP018712">
    <property type="protein sequence ID" value="BBE29883.1"/>
    <property type="molecule type" value="Genomic_DNA"/>
</dbReference>
<protein>
    <submittedName>
        <fullName evidence="2">Uncharacterized protein</fullName>
    </submittedName>
</protein>
<organism evidence="2 3">
    <name type="scientific">Tepiditoga spiralis</name>
    <dbReference type="NCBI Taxonomy" id="2108365"/>
    <lineage>
        <taxon>Bacteria</taxon>
        <taxon>Thermotogati</taxon>
        <taxon>Thermotogota</taxon>
        <taxon>Thermotogae</taxon>
        <taxon>Petrotogales</taxon>
        <taxon>Petrotogaceae</taxon>
        <taxon>Tepiditoga</taxon>
    </lineage>
</organism>
<evidence type="ECO:0000313" key="3">
    <source>
        <dbReference type="Proteomes" id="UP000516361"/>
    </source>
</evidence>
<keyword evidence="3" id="KW-1185">Reference proteome</keyword>
<evidence type="ECO:0000256" key="1">
    <source>
        <dbReference type="SAM" id="Phobius"/>
    </source>
</evidence>
<dbReference type="KEGG" id="ocy:OSSY52_00240"/>
<dbReference type="AlphaFoldDB" id="A0A7G1G518"/>
<reference evidence="2 3" key="1">
    <citation type="submission" date="2018-06" db="EMBL/GenBank/DDBJ databases">
        <title>Genome sequencing of Oceanotoga sp. sy52.</title>
        <authorList>
            <person name="Mori K."/>
        </authorList>
    </citation>
    <scope>NUCLEOTIDE SEQUENCE [LARGE SCALE GENOMIC DNA]</scope>
    <source>
        <strain evidence="3">sy52</strain>
    </source>
</reference>
<gene>
    <name evidence="2" type="ORF">OSSY52_00240</name>
</gene>
<keyword evidence="1" id="KW-1133">Transmembrane helix</keyword>
<proteinExistence type="predicted"/>
<keyword evidence="1" id="KW-0472">Membrane</keyword>
<dbReference type="InParanoid" id="A0A7G1G518"/>